<name>A0A6V2VCB8_EMIHU</name>
<evidence type="ECO:0000313" key="1">
    <source>
        <dbReference type="EMBL" id="CAE0580967.1"/>
    </source>
</evidence>
<reference evidence="2" key="1">
    <citation type="submission" date="2021-01" db="EMBL/GenBank/DDBJ databases">
        <authorList>
            <person name="Corre E."/>
            <person name="Pelletier E."/>
            <person name="Niang G."/>
            <person name="Scheremetjew M."/>
            <person name="Finn R."/>
            <person name="Kale V."/>
            <person name="Holt S."/>
            <person name="Cochrane G."/>
            <person name="Meng A."/>
            <person name="Brown T."/>
            <person name="Cohen L."/>
        </authorList>
    </citation>
    <scope>NUCLEOTIDE SEQUENCE</scope>
    <source>
        <strain evidence="2">379</strain>
    </source>
</reference>
<dbReference type="AlphaFoldDB" id="A0A6V2VCB8"/>
<organism evidence="2">
    <name type="scientific">Emiliania huxleyi</name>
    <name type="common">Coccolithophore</name>
    <name type="synonym">Pontosphaera huxleyi</name>
    <dbReference type="NCBI Taxonomy" id="2903"/>
    <lineage>
        <taxon>Eukaryota</taxon>
        <taxon>Haptista</taxon>
        <taxon>Haptophyta</taxon>
        <taxon>Prymnesiophyceae</taxon>
        <taxon>Isochrysidales</taxon>
        <taxon>Noelaerhabdaceae</taxon>
        <taxon>Emiliania</taxon>
    </lineage>
</organism>
<evidence type="ECO:0000313" key="2">
    <source>
        <dbReference type="EMBL" id="CAE0580973.1"/>
    </source>
</evidence>
<sequence>MELTLATAGLLPAPLRASPVGRLATERWLAAESDASLSWCGEPRGGRQQYAFWRWLSEGSGTLALPAADQRALSDLLEMQELLPPSERGFAPLPDDAPVRGLRRTAASEEPPPAATAAAATAAASAIALPPEKLARSRTAAWVRRTLSPLGLRFCPYTASAEVSGSGLESFGVRPAPIAYAHSEAGSVASLLVDFWAAACGMAEGGEESVSSIVLSAPSWDDRWGEWHRTVFPLLEASVLAAGLGRTLGAVLRSPPAVVAQAPRSYPRLIEAGIVCFHPQYETPSDAWLARHRFGHMHSPSKLRRYLREHDAALAASTARAASRGGRGRWSSQE</sequence>
<gene>
    <name evidence="1" type="ORF">EHUX00137_LOCUS36446</name>
    <name evidence="2" type="ORF">EHUX00137_LOCUS36450</name>
</gene>
<protein>
    <submittedName>
        <fullName evidence="2">Uncharacterized protein</fullName>
    </submittedName>
</protein>
<accession>A0A6V2VCB8</accession>
<proteinExistence type="predicted"/>
<dbReference type="EMBL" id="HBIR01046662">
    <property type="protein sequence ID" value="CAE0580973.1"/>
    <property type="molecule type" value="Transcribed_RNA"/>
</dbReference>
<dbReference type="EMBL" id="HBIR01046658">
    <property type="protein sequence ID" value="CAE0580967.1"/>
    <property type="molecule type" value="Transcribed_RNA"/>
</dbReference>